<evidence type="ECO:0000313" key="2">
    <source>
        <dbReference type="EMBL" id="TCP23207.1"/>
    </source>
</evidence>
<comment type="caution">
    <text evidence="2">The sequence shown here is derived from an EMBL/GenBank/DDBJ whole genome shotgun (WGS) entry which is preliminary data.</text>
</comment>
<gene>
    <name evidence="2" type="ORF">EV656_104180</name>
</gene>
<name>A0A4R2NNF5_RHOAD</name>
<sequence>MGISTYNISEVTGAVGSGVEDVGTWTFTLDLADPGATTVSGDFNVVRYDDPSDDRGEAADGYSFSALNQPDFGTLSWDAETGEFTFTVDRAAVLATGSNQTVSFTVVGYDGYDDDDDQVVINILICVARGTLVETEAGPVPVEALELGGRVCTLDGPAVPIRWIGRRRLGPAELQEAPDLRPIRIGAGTLGDGLPRRDLLVSPQHRVWLRDWRAELLFGEPEVLVPAKSLLNDRDILVETTASEVEYFHLLFDRHELIFTEGAPTESFHPGPYAMREFDCATRDELIRLFPELALGTAAFDAVRPSLKPWEGQLLDCSFFADLNRAS</sequence>
<proteinExistence type="predicted"/>
<protein>
    <submittedName>
        <fullName evidence="2">VCBS repeat-containing protein</fullName>
    </submittedName>
</protein>
<dbReference type="Pfam" id="PF13403">
    <property type="entry name" value="Hint_2"/>
    <property type="match status" value="1"/>
</dbReference>
<evidence type="ECO:0000259" key="1">
    <source>
        <dbReference type="Pfam" id="PF13403"/>
    </source>
</evidence>
<dbReference type="InterPro" id="IPR036844">
    <property type="entry name" value="Hint_dom_sf"/>
</dbReference>
<dbReference type="EMBL" id="SLXL01000004">
    <property type="protein sequence ID" value="TCP23207.1"/>
    <property type="molecule type" value="Genomic_DNA"/>
</dbReference>
<dbReference type="NCBIfam" id="TIGR01965">
    <property type="entry name" value="VCBS_repeat"/>
    <property type="match status" value="1"/>
</dbReference>
<evidence type="ECO:0000313" key="3">
    <source>
        <dbReference type="Proteomes" id="UP000295733"/>
    </source>
</evidence>
<dbReference type="InterPro" id="IPR028992">
    <property type="entry name" value="Hedgehog/Intein_dom"/>
</dbReference>
<dbReference type="SUPFAM" id="SSF51294">
    <property type="entry name" value="Hedgehog/intein (Hint) domain"/>
    <property type="match status" value="1"/>
</dbReference>
<accession>A0A4R2NNF5</accession>
<feature type="domain" description="Hedgehog/Intein (Hint)" evidence="1">
    <location>
        <begin position="125"/>
        <end position="271"/>
    </location>
</feature>
<reference evidence="2 3" key="1">
    <citation type="submission" date="2019-03" db="EMBL/GenBank/DDBJ databases">
        <title>Genomic Encyclopedia of Type Strains, Phase IV (KMG-IV): sequencing the most valuable type-strain genomes for metagenomic binning, comparative biology and taxonomic classification.</title>
        <authorList>
            <person name="Goeker M."/>
        </authorList>
    </citation>
    <scope>NUCLEOTIDE SEQUENCE [LARGE SCALE GENOMIC DNA]</scope>
    <source>
        <strain evidence="2 3">DSM 2781</strain>
    </source>
</reference>
<organism evidence="2 3">
    <name type="scientific">Rhodovulum adriaticum</name>
    <name type="common">Rhodopseudomonas adriatica</name>
    <dbReference type="NCBI Taxonomy" id="35804"/>
    <lineage>
        <taxon>Bacteria</taxon>
        <taxon>Pseudomonadati</taxon>
        <taxon>Pseudomonadota</taxon>
        <taxon>Alphaproteobacteria</taxon>
        <taxon>Rhodobacterales</taxon>
        <taxon>Paracoccaceae</taxon>
        <taxon>Rhodovulum</taxon>
    </lineage>
</organism>
<dbReference type="AlphaFoldDB" id="A0A4R2NNF5"/>
<dbReference type="RefSeq" id="WP_165918970.1">
    <property type="nucleotide sequence ID" value="NZ_NRRP01000002.1"/>
</dbReference>
<keyword evidence="3" id="KW-1185">Reference proteome</keyword>
<dbReference type="InterPro" id="IPR010221">
    <property type="entry name" value="VCBS_dom"/>
</dbReference>
<dbReference type="Proteomes" id="UP000295733">
    <property type="component" value="Unassembled WGS sequence"/>
</dbReference>